<dbReference type="AlphaFoldDB" id="A0A5C5ZEE2"/>
<protein>
    <submittedName>
        <fullName evidence="1">Uncharacterized protein</fullName>
    </submittedName>
</protein>
<name>A0A5C5ZEE2_9BACT</name>
<proteinExistence type="predicted"/>
<dbReference type="EMBL" id="SJPO01000001">
    <property type="protein sequence ID" value="TWT85526.1"/>
    <property type="molecule type" value="Genomic_DNA"/>
</dbReference>
<organism evidence="1 2">
    <name type="scientific">Posidoniimonas polymericola</name>
    <dbReference type="NCBI Taxonomy" id="2528002"/>
    <lineage>
        <taxon>Bacteria</taxon>
        <taxon>Pseudomonadati</taxon>
        <taxon>Planctomycetota</taxon>
        <taxon>Planctomycetia</taxon>
        <taxon>Pirellulales</taxon>
        <taxon>Lacipirellulaceae</taxon>
        <taxon>Posidoniimonas</taxon>
    </lineage>
</organism>
<gene>
    <name evidence="1" type="ORF">Pla123a_03330</name>
</gene>
<reference evidence="1 2" key="1">
    <citation type="submission" date="2019-02" db="EMBL/GenBank/DDBJ databases">
        <title>Deep-cultivation of Planctomycetes and their phenomic and genomic characterization uncovers novel biology.</title>
        <authorList>
            <person name="Wiegand S."/>
            <person name="Jogler M."/>
            <person name="Boedeker C."/>
            <person name="Pinto D."/>
            <person name="Vollmers J."/>
            <person name="Rivas-Marin E."/>
            <person name="Kohn T."/>
            <person name="Peeters S.H."/>
            <person name="Heuer A."/>
            <person name="Rast P."/>
            <person name="Oberbeckmann S."/>
            <person name="Bunk B."/>
            <person name="Jeske O."/>
            <person name="Meyerdierks A."/>
            <person name="Storesund J.E."/>
            <person name="Kallscheuer N."/>
            <person name="Luecker S."/>
            <person name="Lage O.M."/>
            <person name="Pohl T."/>
            <person name="Merkel B.J."/>
            <person name="Hornburger P."/>
            <person name="Mueller R.-W."/>
            <person name="Bruemmer F."/>
            <person name="Labrenz M."/>
            <person name="Spormann A.M."/>
            <person name="Op Den Camp H."/>
            <person name="Overmann J."/>
            <person name="Amann R."/>
            <person name="Jetten M.S.M."/>
            <person name="Mascher T."/>
            <person name="Medema M.H."/>
            <person name="Devos D.P."/>
            <person name="Kaster A.-K."/>
            <person name="Ovreas L."/>
            <person name="Rohde M."/>
            <person name="Galperin M.Y."/>
            <person name="Jogler C."/>
        </authorList>
    </citation>
    <scope>NUCLEOTIDE SEQUENCE [LARGE SCALE GENOMIC DNA]</scope>
    <source>
        <strain evidence="1 2">Pla123a</strain>
    </source>
</reference>
<sequence length="192" mass="20138">MTKPKPPTTIQTGSLSGEFRLEGDRFLQRYLIGGAELLACHAPTPPLTGPVFQEVYEQPTPTGGSIAFLTGMAEGRYWSASIEAGGIDAGSDGAHSNESAPGGRLSFDLACRLKHTRGHVAAEYKLGEGVEATLAGGELTLQISGRPTAVVRPVGIEGHPTAQVMLADRSVVLAPGERSEGDPRWAFEIVAS</sequence>
<evidence type="ECO:0000313" key="2">
    <source>
        <dbReference type="Proteomes" id="UP000318478"/>
    </source>
</evidence>
<dbReference type="Proteomes" id="UP000318478">
    <property type="component" value="Unassembled WGS sequence"/>
</dbReference>
<accession>A0A5C5ZEE2</accession>
<dbReference type="OrthoDB" id="273982at2"/>
<evidence type="ECO:0000313" key="1">
    <source>
        <dbReference type="EMBL" id="TWT85526.1"/>
    </source>
</evidence>
<comment type="caution">
    <text evidence="1">The sequence shown here is derived from an EMBL/GenBank/DDBJ whole genome shotgun (WGS) entry which is preliminary data.</text>
</comment>
<dbReference type="RefSeq" id="WP_146583785.1">
    <property type="nucleotide sequence ID" value="NZ_SJPO01000001.1"/>
</dbReference>
<keyword evidence="2" id="KW-1185">Reference proteome</keyword>